<gene>
    <name evidence="3" type="ORF">ACFSXZ_09395</name>
</gene>
<protein>
    <submittedName>
        <fullName evidence="3">MaoC/PaaZ C-terminal domain-containing protein</fullName>
    </submittedName>
</protein>
<evidence type="ECO:0000259" key="2">
    <source>
        <dbReference type="Pfam" id="PF01575"/>
    </source>
</evidence>
<dbReference type="RefSeq" id="WP_378263430.1">
    <property type="nucleotide sequence ID" value="NZ_JBHUKR010000006.1"/>
</dbReference>
<dbReference type="InterPro" id="IPR029069">
    <property type="entry name" value="HotDog_dom_sf"/>
</dbReference>
<dbReference type="EMBL" id="JBHUKR010000006">
    <property type="protein sequence ID" value="MFD2416547.1"/>
    <property type="molecule type" value="Genomic_DNA"/>
</dbReference>
<reference evidence="4" key="1">
    <citation type="journal article" date="2019" name="Int. J. Syst. Evol. Microbiol.">
        <title>The Global Catalogue of Microorganisms (GCM) 10K type strain sequencing project: providing services to taxonomists for standard genome sequencing and annotation.</title>
        <authorList>
            <consortium name="The Broad Institute Genomics Platform"/>
            <consortium name="The Broad Institute Genome Sequencing Center for Infectious Disease"/>
            <person name="Wu L."/>
            <person name="Ma J."/>
        </authorList>
    </citation>
    <scope>NUCLEOTIDE SEQUENCE [LARGE SCALE GENOMIC DNA]</scope>
    <source>
        <strain evidence="4">CGMCC 4.7645</strain>
    </source>
</reference>
<comment type="similarity">
    <text evidence="1">Belongs to the enoyl-CoA hydratase/isomerase family.</text>
</comment>
<dbReference type="Gene3D" id="3.10.129.10">
    <property type="entry name" value="Hotdog Thioesterase"/>
    <property type="match status" value="1"/>
</dbReference>
<dbReference type="InterPro" id="IPR002539">
    <property type="entry name" value="MaoC-like_dom"/>
</dbReference>
<sequence>MEFASVEDAARHVGADLGVSDWVELGEEELQVFGRITGDTHWIHVDPARAAAEGPFGSVIVHGFLTLSLVTALANQCYTITSARRWVNYGLDRVRFVSPLLPRTPVRLELRLDSVEPKPDGGRLHLGCRIVTANGTPVMVATWLVHVVEREKETV</sequence>
<accession>A0ABW5FQ52</accession>
<dbReference type="SUPFAM" id="SSF54637">
    <property type="entry name" value="Thioesterase/thiol ester dehydrase-isomerase"/>
    <property type="match status" value="1"/>
</dbReference>
<dbReference type="Proteomes" id="UP001597417">
    <property type="component" value="Unassembled WGS sequence"/>
</dbReference>
<feature type="domain" description="MaoC-like" evidence="2">
    <location>
        <begin position="12"/>
        <end position="111"/>
    </location>
</feature>
<evidence type="ECO:0000313" key="3">
    <source>
        <dbReference type="EMBL" id="MFD2416547.1"/>
    </source>
</evidence>
<comment type="caution">
    <text evidence="3">The sequence shown here is derived from an EMBL/GenBank/DDBJ whole genome shotgun (WGS) entry which is preliminary data.</text>
</comment>
<dbReference type="PANTHER" id="PTHR42993:SF1">
    <property type="entry name" value="MAOC-LIKE DEHYDRATASE DOMAIN-CONTAINING PROTEIN"/>
    <property type="match status" value="1"/>
</dbReference>
<evidence type="ECO:0000313" key="4">
    <source>
        <dbReference type="Proteomes" id="UP001597417"/>
    </source>
</evidence>
<dbReference type="PANTHER" id="PTHR42993">
    <property type="entry name" value="MAOC-LIKE DEHYDRATASE DOMAIN-CONTAINING PROTEIN"/>
    <property type="match status" value="1"/>
</dbReference>
<organism evidence="3 4">
    <name type="scientific">Amycolatopsis pigmentata</name>
    <dbReference type="NCBI Taxonomy" id="450801"/>
    <lineage>
        <taxon>Bacteria</taxon>
        <taxon>Bacillati</taxon>
        <taxon>Actinomycetota</taxon>
        <taxon>Actinomycetes</taxon>
        <taxon>Pseudonocardiales</taxon>
        <taxon>Pseudonocardiaceae</taxon>
        <taxon>Amycolatopsis</taxon>
    </lineage>
</organism>
<name>A0ABW5FQ52_9PSEU</name>
<proteinExistence type="inferred from homology"/>
<dbReference type="Pfam" id="PF01575">
    <property type="entry name" value="MaoC_dehydratas"/>
    <property type="match status" value="1"/>
</dbReference>
<keyword evidence="4" id="KW-1185">Reference proteome</keyword>
<evidence type="ECO:0000256" key="1">
    <source>
        <dbReference type="ARBA" id="ARBA00005254"/>
    </source>
</evidence>